<dbReference type="OMA" id="MEWIEMD"/>
<dbReference type="Pfam" id="PF13847">
    <property type="entry name" value="Methyltransf_31"/>
    <property type="match status" value="1"/>
</dbReference>
<keyword evidence="6" id="KW-1185">Reference proteome</keyword>
<dbReference type="PANTHER" id="PTHR12176">
    <property type="entry name" value="SAM-DEPENDENT METHYLTRANSFERASE SUPERFAMILY PROTEIN"/>
    <property type="match status" value="1"/>
</dbReference>
<dbReference type="EMBL" id="DF237294">
    <property type="protein sequence ID" value="GAQ87323.1"/>
    <property type="molecule type" value="Genomic_DNA"/>
</dbReference>
<dbReference type="Gene3D" id="3.40.50.150">
    <property type="entry name" value="Vaccinia Virus protein VP39"/>
    <property type="match status" value="1"/>
</dbReference>
<comment type="similarity">
    <text evidence="1">Belongs to the methyltransferase superfamily.</text>
</comment>
<gene>
    <name evidence="5" type="ORF">KFL_003450090</name>
</gene>
<dbReference type="AlphaFoldDB" id="A0A1Y1I9T5"/>
<accession>A0A1Y1I9T5</accession>
<evidence type="ECO:0000313" key="6">
    <source>
        <dbReference type="Proteomes" id="UP000054558"/>
    </source>
</evidence>
<dbReference type="CDD" id="cd02440">
    <property type="entry name" value="AdoMet_MTases"/>
    <property type="match status" value="1"/>
</dbReference>
<evidence type="ECO:0000256" key="3">
    <source>
        <dbReference type="ARBA" id="ARBA00022679"/>
    </source>
</evidence>
<dbReference type="GO" id="GO:0008168">
    <property type="term" value="F:methyltransferase activity"/>
    <property type="evidence" value="ECO:0007669"/>
    <property type="project" value="UniProtKB-KW"/>
</dbReference>
<protein>
    <submittedName>
        <fullName evidence="5">S-adenosyl-L-methionine dependent methyltransferases</fullName>
    </submittedName>
</protein>
<organism evidence="5 6">
    <name type="scientific">Klebsormidium nitens</name>
    <name type="common">Green alga</name>
    <name type="synonym">Ulothrix nitens</name>
    <dbReference type="NCBI Taxonomy" id="105231"/>
    <lineage>
        <taxon>Eukaryota</taxon>
        <taxon>Viridiplantae</taxon>
        <taxon>Streptophyta</taxon>
        <taxon>Klebsormidiophyceae</taxon>
        <taxon>Klebsormidiales</taxon>
        <taxon>Klebsormidiaceae</taxon>
        <taxon>Klebsormidium</taxon>
    </lineage>
</organism>
<name>A0A1Y1I9T5_KLENI</name>
<evidence type="ECO:0000313" key="5">
    <source>
        <dbReference type="EMBL" id="GAQ87323.1"/>
    </source>
</evidence>
<sequence length="185" mass="21162">MYRDRYCNIVSTDISEVVVERMQQKAASNGCEGIRWQVADMLNLPFTDGQFDVVIEKGAMDVLFVDSDSHWDPSEPVVARVRAMLTSVHRVLAPHGLFVSITFGQPHFRRRLFESPAYSWVTAYSTFGETFHYFFYTLRKGTQKAGTTEGDCEPKQSFEPKLDMMHETMDDPDSLMLIQVDDEGD</sequence>
<reference evidence="5 6" key="1">
    <citation type="journal article" date="2014" name="Nat. Commun.">
        <title>Klebsormidium flaccidum genome reveals primary factors for plant terrestrial adaptation.</title>
        <authorList>
            <person name="Hori K."/>
            <person name="Maruyama F."/>
            <person name="Fujisawa T."/>
            <person name="Togashi T."/>
            <person name="Yamamoto N."/>
            <person name="Seo M."/>
            <person name="Sato S."/>
            <person name="Yamada T."/>
            <person name="Mori H."/>
            <person name="Tajima N."/>
            <person name="Moriyama T."/>
            <person name="Ikeuchi M."/>
            <person name="Watanabe M."/>
            <person name="Wada H."/>
            <person name="Kobayashi K."/>
            <person name="Saito M."/>
            <person name="Masuda T."/>
            <person name="Sasaki-Sekimoto Y."/>
            <person name="Mashiguchi K."/>
            <person name="Awai K."/>
            <person name="Shimojima M."/>
            <person name="Masuda S."/>
            <person name="Iwai M."/>
            <person name="Nobusawa T."/>
            <person name="Narise T."/>
            <person name="Kondo S."/>
            <person name="Saito H."/>
            <person name="Sato R."/>
            <person name="Murakawa M."/>
            <person name="Ihara Y."/>
            <person name="Oshima-Yamada Y."/>
            <person name="Ohtaka K."/>
            <person name="Satoh M."/>
            <person name="Sonobe K."/>
            <person name="Ishii M."/>
            <person name="Ohtani R."/>
            <person name="Kanamori-Sato M."/>
            <person name="Honoki R."/>
            <person name="Miyazaki D."/>
            <person name="Mochizuki H."/>
            <person name="Umetsu J."/>
            <person name="Higashi K."/>
            <person name="Shibata D."/>
            <person name="Kamiya Y."/>
            <person name="Sato N."/>
            <person name="Nakamura Y."/>
            <person name="Tabata S."/>
            <person name="Ida S."/>
            <person name="Kurokawa K."/>
            <person name="Ohta H."/>
        </authorList>
    </citation>
    <scope>NUCLEOTIDE SEQUENCE [LARGE SCALE GENOMIC DNA]</scope>
    <source>
        <strain evidence="5 6">NIES-2285</strain>
    </source>
</reference>
<keyword evidence="3 5" id="KW-0808">Transferase</keyword>
<dbReference type="InterPro" id="IPR029063">
    <property type="entry name" value="SAM-dependent_MTases_sf"/>
</dbReference>
<dbReference type="Proteomes" id="UP000054558">
    <property type="component" value="Unassembled WGS sequence"/>
</dbReference>
<evidence type="ECO:0000256" key="2">
    <source>
        <dbReference type="ARBA" id="ARBA00022603"/>
    </source>
</evidence>
<dbReference type="SUPFAM" id="SSF53335">
    <property type="entry name" value="S-adenosyl-L-methionine-dependent methyltransferases"/>
    <property type="match status" value="1"/>
</dbReference>
<dbReference type="OrthoDB" id="411785at2759"/>
<evidence type="ECO:0000256" key="1">
    <source>
        <dbReference type="ARBA" id="ARBA00008361"/>
    </source>
</evidence>
<feature type="domain" description="Methyltransferase" evidence="4">
    <location>
        <begin position="7"/>
        <end position="104"/>
    </location>
</feature>
<dbReference type="STRING" id="105231.A0A1Y1I9T5"/>
<dbReference type="InterPro" id="IPR025714">
    <property type="entry name" value="Methyltranfer_dom"/>
</dbReference>
<dbReference type="InterPro" id="IPR051419">
    <property type="entry name" value="Lys/N-term_MeTrsfase_sf"/>
</dbReference>
<proteinExistence type="inferred from homology"/>
<dbReference type="GO" id="GO:0032259">
    <property type="term" value="P:methylation"/>
    <property type="evidence" value="ECO:0007669"/>
    <property type="project" value="UniProtKB-KW"/>
</dbReference>
<keyword evidence="2 5" id="KW-0489">Methyltransferase</keyword>
<evidence type="ECO:0000259" key="4">
    <source>
        <dbReference type="Pfam" id="PF13847"/>
    </source>
</evidence>
<dbReference type="PANTHER" id="PTHR12176:SF80">
    <property type="entry name" value="EEF1A LYSINE METHYLTRANSFERASE 4"/>
    <property type="match status" value="1"/>
</dbReference>